<dbReference type="Gene3D" id="3.90.1150.10">
    <property type="entry name" value="Aspartate Aminotransferase, domain 1"/>
    <property type="match status" value="1"/>
</dbReference>
<reference evidence="9 10" key="1">
    <citation type="submission" date="2019-02" db="EMBL/GenBank/DDBJ databases">
        <title>Deep-cultivation of Planctomycetes and their phenomic and genomic characterization uncovers novel biology.</title>
        <authorList>
            <person name="Wiegand S."/>
            <person name="Jogler M."/>
            <person name="Boedeker C."/>
            <person name="Pinto D."/>
            <person name="Vollmers J."/>
            <person name="Rivas-Marin E."/>
            <person name="Kohn T."/>
            <person name="Peeters S.H."/>
            <person name="Heuer A."/>
            <person name="Rast P."/>
            <person name="Oberbeckmann S."/>
            <person name="Bunk B."/>
            <person name="Jeske O."/>
            <person name="Meyerdierks A."/>
            <person name="Storesund J.E."/>
            <person name="Kallscheuer N."/>
            <person name="Luecker S."/>
            <person name="Lage O.M."/>
            <person name="Pohl T."/>
            <person name="Merkel B.J."/>
            <person name="Hornburger P."/>
            <person name="Mueller R.-W."/>
            <person name="Bruemmer F."/>
            <person name="Labrenz M."/>
            <person name="Spormann A.M."/>
            <person name="Op den Camp H."/>
            <person name="Overmann J."/>
            <person name="Amann R."/>
            <person name="Jetten M.S.M."/>
            <person name="Mascher T."/>
            <person name="Medema M.H."/>
            <person name="Devos D.P."/>
            <person name="Kaster A.-K."/>
            <person name="Ovreas L."/>
            <person name="Rohde M."/>
            <person name="Galperin M.Y."/>
            <person name="Jogler C."/>
        </authorList>
    </citation>
    <scope>NUCLEOTIDE SEQUENCE [LARGE SCALE GENOMIC DNA]</scope>
    <source>
        <strain evidence="9 10">FF011L</strain>
    </source>
</reference>
<dbReference type="AlphaFoldDB" id="A0A517MFC1"/>
<dbReference type="GO" id="GO:0005737">
    <property type="term" value="C:cytoplasm"/>
    <property type="evidence" value="ECO:0007669"/>
    <property type="project" value="TreeGrafter"/>
</dbReference>
<accession>A0A517MFC1</accession>
<dbReference type="Pfam" id="PF00282">
    <property type="entry name" value="Pyridoxal_deC"/>
    <property type="match status" value="1"/>
</dbReference>
<dbReference type="GO" id="GO:0033983">
    <property type="term" value="F:diaminobutyrate decarboxylase activity"/>
    <property type="evidence" value="ECO:0007669"/>
    <property type="project" value="UniProtKB-EC"/>
</dbReference>
<evidence type="ECO:0000256" key="5">
    <source>
        <dbReference type="ARBA" id="ARBA00023239"/>
    </source>
</evidence>
<evidence type="ECO:0000256" key="7">
    <source>
        <dbReference type="RuleBase" id="RU000382"/>
    </source>
</evidence>
<keyword evidence="3" id="KW-0210">Decarboxylase</keyword>
<proteinExistence type="inferred from homology"/>
<evidence type="ECO:0000256" key="1">
    <source>
        <dbReference type="ARBA" id="ARBA00001933"/>
    </source>
</evidence>
<dbReference type="InterPro" id="IPR015421">
    <property type="entry name" value="PyrdxlP-dep_Trfase_major"/>
</dbReference>
<dbReference type="PANTHER" id="PTHR45677">
    <property type="entry name" value="GLUTAMATE DECARBOXYLASE-RELATED"/>
    <property type="match status" value="1"/>
</dbReference>
<dbReference type="GO" id="GO:0019752">
    <property type="term" value="P:carboxylic acid metabolic process"/>
    <property type="evidence" value="ECO:0007669"/>
    <property type="project" value="InterPro"/>
</dbReference>
<organism evidence="9 10">
    <name type="scientific">Roseimaritima multifibrata</name>
    <dbReference type="NCBI Taxonomy" id="1930274"/>
    <lineage>
        <taxon>Bacteria</taxon>
        <taxon>Pseudomonadati</taxon>
        <taxon>Planctomycetota</taxon>
        <taxon>Planctomycetia</taxon>
        <taxon>Pirellulales</taxon>
        <taxon>Pirellulaceae</taxon>
        <taxon>Roseimaritima</taxon>
    </lineage>
</organism>
<evidence type="ECO:0000256" key="4">
    <source>
        <dbReference type="ARBA" id="ARBA00022898"/>
    </source>
</evidence>
<evidence type="ECO:0000313" key="9">
    <source>
        <dbReference type="EMBL" id="QDS93584.1"/>
    </source>
</evidence>
<dbReference type="Proteomes" id="UP000320672">
    <property type="component" value="Chromosome"/>
</dbReference>
<dbReference type="PANTHER" id="PTHR45677:SF8">
    <property type="entry name" value="CYSTEINE SULFINIC ACID DECARBOXYLASE"/>
    <property type="match status" value="1"/>
</dbReference>
<dbReference type="SUPFAM" id="SSF53383">
    <property type="entry name" value="PLP-dependent transferases"/>
    <property type="match status" value="1"/>
</dbReference>
<dbReference type="OrthoDB" id="3335676at2"/>
<name>A0A517MFC1_9BACT</name>
<dbReference type="InterPro" id="IPR015424">
    <property type="entry name" value="PyrdxlP-dep_Trfase"/>
</dbReference>
<keyword evidence="10" id="KW-1185">Reference proteome</keyword>
<protein>
    <submittedName>
        <fullName evidence="9">L-2,4-diaminobutyrate decarboxylase</fullName>
        <ecNumber evidence="9">4.1.1.86</ecNumber>
    </submittedName>
</protein>
<evidence type="ECO:0000256" key="3">
    <source>
        <dbReference type="ARBA" id="ARBA00022793"/>
    </source>
</evidence>
<dbReference type="EMBL" id="CP036262">
    <property type="protein sequence ID" value="QDS93584.1"/>
    <property type="molecule type" value="Genomic_DNA"/>
</dbReference>
<evidence type="ECO:0000256" key="2">
    <source>
        <dbReference type="ARBA" id="ARBA00009533"/>
    </source>
</evidence>
<dbReference type="InterPro" id="IPR002129">
    <property type="entry name" value="PyrdxlP-dep_de-COase"/>
</dbReference>
<dbReference type="RefSeq" id="WP_145351716.1">
    <property type="nucleotide sequence ID" value="NZ_CP036262.1"/>
</dbReference>
<keyword evidence="4 6" id="KW-0663">Pyridoxal phosphate</keyword>
<keyword evidence="5 7" id="KW-0456">Lyase</keyword>
<dbReference type="InterPro" id="IPR015422">
    <property type="entry name" value="PyrdxlP-dep_Trfase_small"/>
</dbReference>
<evidence type="ECO:0000313" key="10">
    <source>
        <dbReference type="Proteomes" id="UP000320672"/>
    </source>
</evidence>
<feature type="region of interest" description="Disordered" evidence="8">
    <location>
        <begin position="55"/>
        <end position="78"/>
    </location>
</feature>
<comment type="similarity">
    <text evidence="2 7">Belongs to the group II decarboxylase family.</text>
</comment>
<dbReference type="GO" id="GO:0030170">
    <property type="term" value="F:pyridoxal phosphate binding"/>
    <property type="evidence" value="ECO:0007669"/>
    <property type="project" value="InterPro"/>
</dbReference>
<comment type="cofactor">
    <cofactor evidence="1 6 7">
        <name>pyridoxal 5'-phosphate</name>
        <dbReference type="ChEBI" id="CHEBI:597326"/>
    </cofactor>
</comment>
<evidence type="ECO:0000256" key="8">
    <source>
        <dbReference type="SAM" id="MobiDB-lite"/>
    </source>
</evidence>
<dbReference type="KEGG" id="rml:FF011L_23570"/>
<dbReference type="EC" id="4.1.1.86" evidence="9"/>
<dbReference type="Gene3D" id="3.40.640.10">
    <property type="entry name" value="Type I PLP-dependent aspartate aminotransferase-like (Major domain)"/>
    <property type="match status" value="1"/>
</dbReference>
<feature type="modified residue" description="N6-(pyridoxal phosphate)lysine" evidence="6">
    <location>
        <position position="350"/>
    </location>
</feature>
<gene>
    <name evidence="9" type="primary">ddc_1</name>
    <name evidence="9" type="ORF">FF011L_23570</name>
</gene>
<evidence type="ECO:0000256" key="6">
    <source>
        <dbReference type="PIRSR" id="PIRSR602129-50"/>
    </source>
</evidence>
<sequence>MDESTQTNLNPDSAKYHDHLVHLRRSFPQPIASPTHDRWLASEIIGALTRIESMKSDRPTLGDRTQGDFSHASAARMPEDSSTIPEVFEVLVNYLSGMFLWGHPQTQSNVIPPPSIPAILGTLLTTIHNPNLCSEEGSQGVALAEAEVISMTAALMGYDPEQSDGVFTFGGTGTLLYAIRIGIEKSCPGTAQHGITDRPVVLCSDRAHYATKTAASWLGLGLEQVIAIPSTSEHSMRLDALQQTLCDVLGKGQKVAAIIATMGTTDAFGIDPLEEIRKVRDQVAKRFHLPYLPHLHADAVIGWAWSVFADYDFETNPLGFPEKTLDALTQTNHRVRHLGQADSIGVDYHKTGFASYVSSAIFTKERKDLQRISRDATLSPYLFQTGDYNPGRFTLETSRSGSGPMSAIGSLRLLGKTGLRCLLGHLVTVAADLRDQLSTHPSIVVVNRQNHGPVTLFRVYPDGIEKTETEIQERNNRNHTAVLRKHNEYNRQIFHQLRSNALQGEGTILSMTDCYRESENGEPIVALKSYIMSPFSDSRSIETLVNSIDQARQAIAT</sequence>